<keyword evidence="8" id="KW-0560">Oxidoreductase</keyword>
<dbReference type="SUPFAM" id="SSF52151">
    <property type="entry name" value="FabD/lysophospholipase-like"/>
    <property type="match status" value="1"/>
</dbReference>
<reference evidence="24" key="1">
    <citation type="submission" date="2017-11" db="EMBL/GenBank/DDBJ databases">
        <authorList>
            <person name="Watanabe M."/>
            <person name="Kojima H."/>
        </authorList>
    </citation>
    <scope>NUCLEOTIDE SEQUENCE [LARGE SCALE GENOMIC DNA]</scope>
    <source>
        <strain evidence="24">Tokyo 01</strain>
    </source>
</reference>
<dbReference type="GO" id="GO:0004315">
    <property type="term" value="F:3-oxoacyl-[acyl-carrier-protein] synthase activity"/>
    <property type="evidence" value="ECO:0007669"/>
    <property type="project" value="InterPro"/>
</dbReference>
<evidence type="ECO:0000256" key="19">
    <source>
        <dbReference type="ARBA" id="ARBA00078169"/>
    </source>
</evidence>
<protein>
    <recommendedName>
        <fullName evidence="17">Phenolphthiocerol/phthiocerol polyketide synthase subunit E</fullName>
        <ecNumber evidence="16">2.3.1.292</ecNumber>
    </recommendedName>
    <alternativeName>
        <fullName evidence="19">(Phenol)carboxyphthiodiolenone synthase subunit E</fullName>
    </alternativeName>
    <alternativeName>
        <fullName evidence="20">Beta-ketoacyl-acyl-carrier-protein synthase I</fullName>
    </alternativeName>
    <alternativeName>
        <fullName evidence="18">Phthiocerol synthesis polyketide synthase type I PpsE</fullName>
    </alternativeName>
</protein>
<dbReference type="RefSeq" id="WP_124329024.1">
    <property type="nucleotide sequence ID" value="NZ_BEXT01000001.1"/>
</dbReference>
<keyword evidence="6" id="KW-0276">Fatty acid metabolism</keyword>
<dbReference type="Pfam" id="PF00550">
    <property type="entry name" value="PP-binding"/>
    <property type="match status" value="1"/>
</dbReference>
<dbReference type="InterPro" id="IPR006162">
    <property type="entry name" value="Ppantetheine_attach_site"/>
</dbReference>
<dbReference type="GO" id="GO:0031177">
    <property type="term" value="F:phosphopantetheine binding"/>
    <property type="evidence" value="ECO:0007669"/>
    <property type="project" value="InterPro"/>
</dbReference>
<dbReference type="CDD" id="cd08953">
    <property type="entry name" value="KR_2_SDR_x"/>
    <property type="match status" value="1"/>
</dbReference>
<comment type="catalytic activity">
    <reaction evidence="14">
        <text>icosanoyl-[(phenol)carboxyphthiodiolenone synthase] + 2 (S)-methylmalonyl-CoA + 3 malonyl-CoA + 5 NADPH + 10 H(+) = C32-carboxyphthiodiolenone-[(phenol)carboxyphthiodiolenone synthase] + 5 CO2 + 5 NADP(+) + 5 CoA + 2 H2O</text>
        <dbReference type="Rhea" id="RHEA:57748"/>
        <dbReference type="Rhea" id="RHEA-COMP:14985"/>
        <dbReference type="Rhea" id="RHEA-COMP:14986"/>
        <dbReference type="ChEBI" id="CHEBI:15377"/>
        <dbReference type="ChEBI" id="CHEBI:15378"/>
        <dbReference type="ChEBI" id="CHEBI:16526"/>
        <dbReference type="ChEBI" id="CHEBI:57287"/>
        <dbReference type="ChEBI" id="CHEBI:57327"/>
        <dbReference type="ChEBI" id="CHEBI:57384"/>
        <dbReference type="ChEBI" id="CHEBI:57783"/>
        <dbReference type="ChEBI" id="CHEBI:58349"/>
        <dbReference type="ChEBI" id="CHEBI:87848"/>
        <dbReference type="ChEBI" id="CHEBI:142236"/>
        <dbReference type="EC" id="2.3.1.292"/>
    </reaction>
</comment>
<evidence type="ECO:0000256" key="12">
    <source>
        <dbReference type="ARBA" id="ARBA00051971"/>
    </source>
</evidence>
<comment type="function">
    <text evidence="15">Part of the PpsABCDE complex involved in the biosynthesis of the lipid core common to phthiocerols and phenolphthiocerols by successive additions of malonyl-CoA or methylmalonyl-CoA extender units. PpsA can accept as substrate the activated forms of either icosanoyl (C20), docosanoyl (C22) or lignoceroyl (C24) groups from FadD26, or a (4-hydroxyphenyl)-C17 or (4-hydroxyphenyl)-C19 fatty acyl from FadD29. PpsA initiates the biosynthesis and extends its substrate using a malonyl-CoA extender unit. The PpsB and PpsC proteins add the second and third malonyl-CoA extender units. PpsD adds an (R)-methylmalonyl unit and PpsE adds a second (R)-methylmalonyl unit. The incorporation of the methylmalonyl units results in formation of two branched methyl groups in the elongated product.</text>
</comment>
<dbReference type="InterPro" id="IPR001227">
    <property type="entry name" value="Ac_transferase_dom_sf"/>
</dbReference>
<keyword evidence="7" id="KW-0521">NADP</keyword>
<dbReference type="SUPFAM" id="SSF53474">
    <property type="entry name" value="alpha/beta-Hydrolases"/>
    <property type="match status" value="1"/>
</dbReference>
<dbReference type="CDD" id="cd00833">
    <property type="entry name" value="PKS"/>
    <property type="match status" value="1"/>
</dbReference>
<dbReference type="InterPro" id="IPR029058">
    <property type="entry name" value="AB_hydrolase_fold"/>
</dbReference>
<dbReference type="SMART" id="SM01294">
    <property type="entry name" value="PKS_PP_betabranch"/>
    <property type="match status" value="1"/>
</dbReference>
<dbReference type="InterPro" id="IPR014043">
    <property type="entry name" value="Acyl_transferase_dom"/>
</dbReference>
<evidence type="ECO:0000256" key="14">
    <source>
        <dbReference type="ARBA" id="ARBA00052745"/>
    </source>
</evidence>
<evidence type="ECO:0000259" key="21">
    <source>
        <dbReference type="PROSITE" id="PS50075"/>
    </source>
</evidence>
<dbReference type="InterPro" id="IPR050091">
    <property type="entry name" value="PKS_NRPS_Biosynth_Enz"/>
</dbReference>
<keyword evidence="10" id="KW-0511">Multifunctional enzyme</keyword>
<dbReference type="OrthoDB" id="7617297at2"/>
<comment type="cofactor">
    <cofactor evidence="2">
        <name>pantetheine 4'-phosphate</name>
        <dbReference type="ChEBI" id="CHEBI:47942"/>
    </cofactor>
</comment>
<evidence type="ECO:0000256" key="9">
    <source>
        <dbReference type="ARBA" id="ARBA00023098"/>
    </source>
</evidence>
<evidence type="ECO:0000256" key="16">
    <source>
        <dbReference type="ARBA" id="ARBA00066974"/>
    </source>
</evidence>
<dbReference type="FunFam" id="1.10.1200.10:FF:000005">
    <property type="entry name" value="Nonribosomal peptide synthetase 1"/>
    <property type="match status" value="1"/>
</dbReference>
<dbReference type="SMART" id="SM00823">
    <property type="entry name" value="PKS_PP"/>
    <property type="match status" value="1"/>
</dbReference>
<organism evidence="23 24">
    <name type="scientific">Desulfonema ishimotonii</name>
    <dbReference type="NCBI Taxonomy" id="45657"/>
    <lineage>
        <taxon>Bacteria</taxon>
        <taxon>Pseudomonadati</taxon>
        <taxon>Thermodesulfobacteriota</taxon>
        <taxon>Desulfobacteria</taxon>
        <taxon>Desulfobacterales</taxon>
        <taxon>Desulfococcaceae</taxon>
        <taxon>Desulfonema</taxon>
    </lineage>
</organism>
<dbReference type="PROSITE" id="PS00606">
    <property type="entry name" value="KS3_1"/>
    <property type="match status" value="1"/>
</dbReference>
<dbReference type="GO" id="GO:0016491">
    <property type="term" value="F:oxidoreductase activity"/>
    <property type="evidence" value="ECO:0007669"/>
    <property type="project" value="UniProtKB-KW"/>
</dbReference>
<keyword evidence="9" id="KW-0443">Lipid metabolism</keyword>
<dbReference type="PROSITE" id="PS00012">
    <property type="entry name" value="PHOSPHOPANTETHEINE"/>
    <property type="match status" value="1"/>
</dbReference>
<evidence type="ECO:0000256" key="2">
    <source>
        <dbReference type="ARBA" id="ARBA00001957"/>
    </source>
</evidence>
<dbReference type="Gene3D" id="3.40.50.720">
    <property type="entry name" value="NAD(P)-binding Rossmann-like Domain"/>
    <property type="match status" value="1"/>
</dbReference>
<evidence type="ECO:0000256" key="10">
    <source>
        <dbReference type="ARBA" id="ARBA00023268"/>
    </source>
</evidence>
<gene>
    <name evidence="23" type="ORF">DENIS_2742</name>
</gene>
<dbReference type="SMART" id="SM00825">
    <property type="entry name" value="PKS_KS"/>
    <property type="match status" value="1"/>
</dbReference>
<dbReference type="InterPro" id="IPR016036">
    <property type="entry name" value="Malonyl_transacylase_ACP-bd"/>
</dbReference>
<feature type="domain" description="Carrier" evidence="21">
    <location>
        <begin position="1457"/>
        <end position="1532"/>
    </location>
</feature>
<dbReference type="GO" id="GO:0006633">
    <property type="term" value="P:fatty acid biosynthetic process"/>
    <property type="evidence" value="ECO:0007669"/>
    <property type="project" value="InterPro"/>
</dbReference>
<evidence type="ECO:0000256" key="7">
    <source>
        <dbReference type="ARBA" id="ARBA00022857"/>
    </source>
</evidence>
<keyword evidence="24" id="KW-1185">Reference proteome</keyword>
<sequence length="1829" mass="197141">MEYSETYESLESVAVIGMSGRFPGASTIDKFWENLKQGVPSVTFFSDEDLKASGVDPELLKNPAYVRARGVLDDIGGFDALFFGISPGEARIMDVQHRIFLECAWEALENAGYAPGEIGVPVGLFAGSGMNTYFLNNLWPARGRLGSAGDYQLMIGNDKDALATMTAYKLNLKGPCVSVQTACSSSLVAVHLACQSLLNGESDMALAGGVSVDVPHRVGYLYEEGMILSPDGYCRAFDADAGGTVPGSGAGIVVLKRLEDAVADRDTVYAVIRGSAINNDGSLKVGYTAPSVEGQRDLIIGAQAIADVEPDTITCIEAHGTGTTLGDPIEISALTQAFRAGTPKKQFCAIGSVKTNIGHLDTASGVTGLIKTVLALRHKMIPPSLNFEKPNPEADFENSPFYVNTRLAEWHPPGNLPRRAGVSSFGIGGTNAHVILEEAPAGEDIPESRPVAPCHLLVLSAKTPAALDRATENLAACFEARPDTNLADAAHTLQAGRRAFHHRRIAVCRDTADAAALLRAPDAGRVFTGSPGAGDRSVVFMFSGQGAQYADMGRELYRTEPVFREAVDQCAEILKPLMNTDLRTLLYPMEGEAAGAADRLRQTGVAQPALFVIEYALATLWMAWGIHPRAMIGHSIGEYVAACLAGVFSLEDGLALVAARGRMMGSLPAGAMIAVPLPETGVRDFLSPDLSIAAVNAPGLCVVSGPTGAVDALEDRLRPESVACRRLHTSHAFHSEMMDPILEPFARQVRAVELKPPRIPYISNVTGTWITASEATDPDYWAGHLRQTVYFEKGMGTLMEGGGQIFLEIGPGRTLSTFAGLHPARSPEHMVLNSLRHPGETGSDTAFLLTTLGRLWLAGVGADLSGGRSPGRRIALPTYPFDRKRCWTDPPPLAGLSPDGGKAGRLPDIADWFYIPSWKRTPVPPAAGDADSGHWLLFADDGGLGEGLTRSLEAEGRDVVMVKAGAGFMRLSDHRYIISPRRHNDYNTLMNELSRLNRMPKTIVHLWNVTPPSPEDLSEERCAAAQYKGFYSLIFLAQALGNQNIPHPVRMSVITAGVGEVTGQEVLAPERATVLGPVKIIPQEYPGIRCCGIDIEQTDPGTGAGERLIARLLAELKTDLPDPVVALRGAHRWIQTFEPVRLAHPAGNEQSRLREKGVYLITGGLGGMGLALAEYLAQAVKARLILTGRSAFPEPTEWESWLSAHGPEEDTSRKILKLRELEALGAEVMAVCADVADPERMKAVIGQAEKRFGPVNGVVHTAGLADYAGVIRRRSREETEPILAPKVRGTLVLDHVLKDARPDFFVLCSSLGNLLYREKFGQVAYNAANEFLDAFAAYRTLRDGTFTLSVNWDDWREVGMSVVAVRQWAEKTKASAPGGKSAPADLLKDGLLPAEGAEVFARMLAADHSRVAVSTQDLNFLMARELSAANPFGESPDEDDVDGMACDRPELDTAYVAPETETEKALARIWKKLLGIGRIGVHDNFFDLGGHSLNAVQMITLISEQMGVEMAVGEIYSHPGIGDLAEQIDAKMAPRSEDARQYTPLVPIQPEGDRPPLFFIHPADGNVSCYAELARHLGPDQPLYGLQAFGLDPATAPLNRIGDMVREYLAAIRTVRPRGPFLLGGYCQGGTIAYEMARTLEGQGETVPVLFIVDTLAPPLFSKVLENPVQDFMSFAQNLGGPFNVDLLPAYCQIREVDPGLGIEGVYHDVLTLDDNERLQVLSECVRSAGLEIPGMSTGQLNRLFQVFTGLCSAVRTYTIAPCESPVVVFRAADEPDQPDDPTMGWRGFAPDLTAYDIPGDHFTMLTPPHVRLLAGKITAHLERAGEDV</sequence>
<comment type="catalytic activity">
    <reaction evidence="11">
        <text>17-(4-hydroxyphenyl)heptadecanoyl-[(phenol)carboxyphthiodiolenone synthase] + 2 (S)-methylmalonyl-CoA + 3 malonyl-CoA + 5 NADPH + 10 H(+) = C35-(phenol)carboxyphthiodiolenone-[(phenol)carboxyphthiodiolenone synthase] + 5 CO2 + 5 NADP(+) + 5 CoA + 2 H2O</text>
        <dbReference type="Rhea" id="RHEA:57756"/>
        <dbReference type="Rhea" id="RHEA-COMP:14272"/>
        <dbReference type="Rhea" id="RHEA-COMP:14989"/>
        <dbReference type="ChEBI" id="CHEBI:15377"/>
        <dbReference type="ChEBI" id="CHEBI:15378"/>
        <dbReference type="ChEBI" id="CHEBI:16526"/>
        <dbReference type="ChEBI" id="CHEBI:57287"/>
        <dbReference type="ChEBI" id="CHEBI:57327"/>
        <dbReference type="ChEBI" id="CHEBI:57384"/>
        <dbReference type="ChEBI" id="CHEBI:57783"/>
        <dbReference type="ChEBI" id="CHEBI:58349"/>
        <dbReference type="ChEBI" id="CHEBI:133300"/>
        <dbReference type="ChEBI" id="CHEBI:142259"/>
        <dbReference type="EC" id="2.3.1.292"/>
    </reaction>
</comment>
<proteinExistence type="predicted"/>
<comment type="catalytic activity">
    <reaction evidence="12">
        <text>19-(4-hydroxyphenyl)nonadecanoyl-[(phenol)carboxyphthiodiolenone synthase] + 2 (S)-methylmalonyl-CoA + 3 malonyl-CoA + 5 NADPH + 10 H(+) = C37-(phenol)carboxyphthiodiolenone-[(phenol)carboxyphthiodiolenone synthase] + 5 CO2 + 5 NADP(+) + 5 CoA + 2 H2O</text>
        <dbReference type="Rhea" id="RHEA:57760"/>
        <dbReference type="Rhea" id="RHEA-COMP:14273"/>
        <dbReference type="Rhea" id="RHEA-COMP:14990"/>
        <dbReference type="ChEBI" id="CHEBI:15377"/>
        <dbReference type="ChEBI" id="CHEBI:15378"/>
        <dbReference type="ChEBI" id="CHEBI:16526"/>
        <dbReference type="ChEBI" id="CHEBI:57287"/>
        <dbReference type="ChEBI" id="CHEBI:57327"/>
        <dbReference type="ChEBI" id="CHEBI:57384"/>
        <dbReference type="ChEBI" id="CHEBI:57783"/>
        <dbReference type="ChEBI" id="CHEBI:58349"/>
        <dbReference type="ChEBI" id="CHEBI:133301"/>
        <dbReference type="ChEBI" id="CHEBI:142260"/>
        <dbReference type="EC" id="2.3.1.292"/>
    </reaction>
</comment>
<dbReference type="Pfam" id="PF22621">
    <property type="entry name" value="CurL-like_PKS_C"/>
    <property type="match status" value="1"/>
</dbReference>
<evidence type="ECO:0000256" key="5">
    <source>
        <dbReference type="ARBA" id="ARBA00022679"/>
    </source>
</evidence>
<dbReference type="InterPro" id="IPR036736">
    <property type="entry name" value="ACP-like_sf"/>
</dbReference>
<dbReference type="InterPro" id="IPR016035">
    <property type="entry name" value="Acyl_Trfase/lysoPLipase"/>
</dbReference>
<dbReference type="Gene3D" id="3.40.50.1820">
    <property type="entry name" value="alpha/beta hydrolase"/>
    <property type="match status" value="1"/>
</dbReference>
<dbReference type="InterPro" id="IPR016039">
    <property type="entry name" value="Thiolase-like"/>
</dbReference>
<dbReference type="EC" id="2.3.1.292" evidence="16"/>
<evidence type="ECO:0000256" key="17">
    <source>
        <dbReference type="ARBA" id="ARBA00073623"/>
    </source>
</evidence>
<dbReference type="SUPFAM" id="SSF55048">
    <property type="entry name" value="Probable ACP-binding domain of malonyl-CoA ACP transacylase"/>
    <property type="match status" value="1"/>
</dbReference>
<evidence type="ECO:0000256" key="11">
    <source>
        <dbReference type="ARBA" id="ARBA00050973"/>
    </source>
</evidence>
<dbReference type="InterPro" id="IPR049490">
    <property type="entry name" value="C883_1060-like_KR_N"/>
</dbReference>
<dbReference type="SMART" id="SM00827">
    <property type="entry name" value="PKS_AT"/>
    <property type="match status" value="1"/>
</dbReference>
<dbReference type="Pfam" id="PF02801">
    <property type="entry name" value="Ketoacyl-synt_C"/>
    <property type="match status" value="1"/>
</dbReference>
<evidence type="ECO:0000256" key="4">
    <source>
        <dbReference type="ARBA" id="ARBA00022553"/>
    </source>
</evidence>
<evidence type="ECO:0000256" key="1">
    <source>
        <dbReference type="ARBA" id="ARBA00001937"/>
    </source>
</evidence>
<dbReference type="Gene3D" id="3.30.70.3290">
    <property type="match status" value="1"/>
</dbReference>
<evidence type="ECO:0000256" key="3">
    <source>
        <dbReference type="ARBA" id="ARBA00022450"/>
    </source>
</evidence>
<comment type="cofactor">
    <cofactor evidence="1">
        <name>NADP(+)</name>
        <dbReference type="ChEBI" id="CHEBI:58349"/>
    </cofactor>
</comment>
<accession>A0A401FXU2</accession>
<dbReference type="Gene3D" id="3.40.47.10">
    <property type="match status" value="1"/>
</dbReference>
<evidence type="ECO:0000256" key="13">
    <source>
        <dbReference type="ARBA" id="ARBA00052119"/>
    </source>
</evidence>
<evidence type="ECO:0000256" key="6">
    <source>
        <dbReference type="ARBA" id="ARBA00022832"/>
    </source>
</evidence>
<dbReference type="InterPro" id="IPR057326">
    <property type="entry name" value="KR_dom"/>
</dbReference>
<dbReference type="SMART" id="SM00824">
    <property type="entry name" value="PKS_TE"/>
    <property type="match status" value="1"/>
</dbReference>
<dbReference type="Pfam" id="PF00975">
    <property type="entry name" value="Thioesterase"/>
    <property type="match status" value="1"/>
</dbReference>
<keyword evidence="3" id="KW-0596">Phosphopantetheine</keyword>
<evidence type="ECO:0000256" key="15">
    <source>
        <dbReference type="ARBA" id="ARBA00058455"/>
    </source>
</evidence>
<keyword evidence="5" id="KW-0808">Transferase</keyword>
<dbReference type="Gene3D" id="1.10.1200.10">
    <property type="entry name" value="ACP-like"/>
    <property type="match status" value="1"/>
</dbReference>
<dbReference type="SMART" id="SM00822">
    <property type="entry name" value="PKS_KR"/>
    <property type="match status" value="1"/>
</dbReference>
<dbReference type="FunFam" id="3.40.47.10:FF:000042">
    <property type="entry name" value="Polyketide synthase Pks13"/>
    <property type="match status" value="1"/>
</dbReference>
<evidence type="ECO:0000256" key="20">
    <source>
        <dbReference type="ARBA" id="ARBA00084020"/>
    </source>
</evidence>
<dbReference type="InterPro" id="IPR009081">
    <property type="entry name" value="PP-bd_ACP"/>
</dbReference>
<dbReference type="InterPro" id="IPR036291">
    <property type="entry name" value="NAD(P)-bd_dom_sf"/>
</dbReference>
<dbReference type="InterPro" id="IPR020806">
    <property type="entry name" value="PKS_PP-bd"/>
</dbReference>
<dbReference type="PANTHER" id="PTHR43775">
    <property type="entry name" value="FATTY ACID SYNTHASE"/>
    <property type="match status" value="1"/>
</dbReference>
<reference evidence="24" key="2">
    <citation type="submission" date="2019-01" db="EMBL/GenBank/DDBJ databases">
        <title>Genome sequence of Desulfonema ishimotonii strain Tokyo 01.</title>
        <authorList>
            <person name="Fukui M."/>
        </authorList>
    </citation>
    <scope>NUCLEOTIDE SEQUENCE [LARGE SCALE GENOMIC DNA]</scope>
    <source>
        <strain evidence="24">Tokyo 01</strain>
    </source>
</reference>
<dbReference type="InterPro" id="IPR014031">
    <property type="entry name" value="Ketoacyl_synth_C"/>
</dbReference>
<dbReference type="PROSITE" id="PS50075">
    <property type="entry name" value="CARRIER"/>
    <property type="match status" value="1"/>
</dbReference>
<dbReference type="Pfam" id="PF08659">
    <property type="entry name" value="KR"/>
    <property type="match status" value="1"/>
</dbReference>
<dbReference type="SUPFAM" id="SSF53901">
    <property type="entry name" value="Thiolase-like"/>
    <property type="match status" value="1"/>
</dbReference>
<evidence type="ECO:0000256" key="18">
    <source>
        <dbReference type="ARBA" id="ARBA00075053"/>
    </source>
</evidence>
<evidence type="ECO:0000313" key="24">
    <source>
        <dbReference type="Proteomes" id="UP000288096"/>
    </source>
</evidence>
<dbReference type="Proteomes" id="UP000288096">
    <property type="component" value="Unassembled WGS sequence"/>
</dbReference>
<dbReference type="Pfam" id="PF00109">
    <property type="entry name" value="ketoacyl-synt"/>
    <property type="match status" value="1"/>
</dbReference>
<dbReference type="PROSITE" id="PS52004">
    <property type="entry name" value="KS3_2"/>
    <property type="match status" value="1"/>
</dbReference>
<dbReference type="InterPro" id="IPR020841">
    <property type="entry name" value="PKS_Beta-ketoAc_synthase_dom"/>
</dbReference>
<feature type="domain" description="Ketosynthase family 3 (KS3)" evidence="22">
    <location>
        <begin position="10"/>
        <end position="438"/>
    </location>
</feature>
<dbReference type="InterPro" id="IPR014030">
    <property type="entry name" value="Ketoacyl_synth_N"/>
</dbReference>
<dbReference type="InterPro" id="IPR018201">
    <property type="entry name" value="Ketoacyl_synth_AS"/>
</dbReference>
<dbReference type="PANTHER" id="PTHR43775:SF51">
    <property type="entry name" value="INACTIVE PHENOLPHTHIOCEROL SYNTHESIS POLYKETIDE SYNTHASE TYPE I PKS1-RELATED"/>
    <property type="match status" value="1"/>
</dbReference>
<keyword evidence="4" id="KW-0597">Phosphoprotein</keyword>
<evidence type="ECO:0000259" key="22">
    <source>
        <dbReference type="PROSITE" id="PS52004"/>
    </source>
</evidence>
<dbReference type="EMBL" id="BEXT01000001">
    <property type="protein sequence ID" value="GBC61780.1"/>
    <property type="molecule type" value="Genomic_DNA"/>
</dbReference>
<dbReference type="Gene3D" id="3.30.70.250">
    <property type="entry name" value="Malonyl-CoA ACP transacylase, ACP-binding"/>
    <property type="match status" value="1"/>
</dbReference>
<evidence type="ECO:0000256" key="8">
    <source>
        <dbReference type="ARBA" id="ARBA00023002"/>
    </source>
</evidence>
<comment type="caution">
    <text evidence="23">The sequence shown here is derived from an EMBL/GenBank/DDBJ whole genome shotgun (WGS) entry which is preliminary data.</text>
</comment>
<dbReference type="SUPFAM" id="SSF47336">
    <property type="entry name" value="ACP-like"/>
    <property type="match status" value="1"/>
</dbReference>
<dbReference type="SUPFAM" id="SSF51735">
    <property type="entry name" value="NAD(P)-binding Rossmann-fold domains"/>
    <property type="match status" value="2"/>
</dbReference>
<evidence type="ECO:0000313" key="23">
    <source>
        <dbReference type="EMBL" id="GBC61780.1"/>
    </source>
</evidence>
<dbReference type="Gene3D" id="3.40.366.10">
    <property type="entry name" value="Malonyl-Coenzyme A Acyl Carrier Protein, domain 2"/>
    <property type="match status" value="1"/>
</dbReference>
<dbReference type="Pfam" id="PF21394">
    <property type="entry name" value="Beta-ketacyl_N"/>
    <property type="match status" value="1"/>
</dbReference>
<dbReference type="InterPro" id="IPR013968">
    <property type="entry name" value="PKS_KR"/>
</dbReference>
<name>A0A401FXU2_9BACT</name>
<comment type="catalytic activity">
    <reaction evidence="13">
        <text>docosanoyl-[(phenol)carboxyphthiodiolenone synthase] + 2 (S)-methylmalonyl-CoA + 3 malonyl-CoA + 5 NADPH + 10 H(+) = C34-carboxyphthiodiolenone-[(phenol)carboxyphthiodiolenone synthase] + 5 CO2 + 5 NADP(+) + 5 CoA + 2 H2O</text>
        <dbReference type="Rhea" id="RHEA:57752"/>
        <dbReference type="Rhea" id="RHEA-COMP:14987"/>
        <dbReference type="Rhea" id="RHEA-COMP:14988"/>
        <dbReference type="ChEBI" id="CHEBI:15377"/>
        <dbReference type="ChEBI" id="CHEBI:15378"/>
        <dbReference type="ChEBI" id="CHEBI:16526"/>
        <dbReference type="ChEBI" id="CHEBI:57287"/>
        <dbReference type="ChEBI" id="CHEBI:57327"/>
        <dbReference type="ChEBI" id="CHEBI:57384"/>
        <dbReference type="ChEBI" id="CHEBI:57783"/>
        <dbReference type="ChEBI" id="CHEBI:58349"/>
        <dbReference type="ChEBI" id="CHEBI:142237"/>
        <dbReference type="ChEBI" id="CHEBI:142238"/>
        <dbReference type="EC" id="2.3.1.292"/>
    </reaction>
</comment>
<dbReference type="InterPro" id="IPR020802">
    <property type="entry name" value="TesA-like"/>
</dbReference>
<dbReference type="Pfam" id="PF00698">
    <property type="entry name" value="Acyl_transf_1"/>
    <property type="match status" value="1"/>
</dbReference>
<dbReference type="InterPro" id="IPR001031">
    <property type="entry name" value="Thioesterase"/>
</dbReference>
<dbReference type="GO" id="GO:0004312">
    <property type="term" value="F:fatty acid synthase activity"/>
    <property type="evidence" value="ECO:0007669"/>
    <property type="project" value="TreeGrafter"/>
</dbReference>
<dbReference type="GO" id="GO:0034081">
    <property type="term" value="C:polyketide synthase complex"/>
    <property type="evidence" value="ECO:0007669"/>
    <property type="project" value="UniProtKB-ARBA"/>
</dbReference>